<dbReference type="InterPro" id="IPR058264">
    <property type="entry name" value="DUF7958"/>
</dbReference>
<comment type="caution">
    <text evidence="1">The sequence shown here is derived from an EMBL/GenBank/DDBJ whole genome shotgun (WGS) entry which is preliminary data.</text>
</comment>
<organism evidence="1 2">
    <name type="scientific">Halohasta litorea</name>
    <dbReference type="NCBI Taxonomy" id="869891"/>
    <lineage>
        <taxon>Archaea</taxon>
        <taxon>Methanobacteriati</taxon>
        <taxon>Methanobacteriota</taxon>
        <taxon>Stenosarchaea group</taxon>
        <taxon>Halobacteria</taxon>
        <taxon>Halobacteriales</taxon>
        <taxon>Haloferacaceae</taxon>
        <taxon>Halohasta</taxon>
    </lineage>
</organism>
<reference evidence="1 2" key="1">
    <citation type="journal article" date="2019" name="Int. J. Syst. Evol. Microbiol.">
        <title>The Global Catalogue of Microorganisms (GCM) 10K type strain sequencing project: providing services to taxonomists for standard genome sequencing and annotation.</title>
        <authorList>
            <consortium name="The Broad Institute Genomics Platform"/>
            <consortium name="The Broad Institute Genome Sequencing Center for Infectious Disease"/>
            <person name="Wu L."/>
            <person name="Ma J."/>
        </authorList>
    </citation>
    <scope>NUCLEOTIDE SEQUENCE [LARGE SCALE GENOMIC DNA]</scope>
    <source>
        <strain evidence="1 2">CGMCC 1.10593</strain>
    </source>
</reference>
<evidence type="ECO:0000313" key="1">
    <source>
        <dbReference type="EMBL" id="MFD1642607.1"/>
    </source>
</evidence>
<proteinExistence type="predicted"/>
<gene>
    <name evidence="1" type="ORF">ACFSBW_12060</name>
</gene>
<accession>A0ABD6D8T4</accession>
<name>A0ABD6D8T4_9EURY</name>
<dbReference type="RefSeq" id="WP_256396006.1">
    <property type="nucleotide sequence ID" value="NZ_JANHDJ010000003.1"/>
</dbReference>
<keyword evidence="2" id="KW-1185">Reference proteome</keyword>
<dbReference type="EMBL" id="JBHUDM010000003">
    <property type="protein sequence ID" value="MFD1642607.1"/>
    <property type="molecule type" value="Genomic_DNA"/>
</dbReference>
<dbReference type="AlphaFoldDB" id="A0ABD6D8T4"/>
<dbReference type="Pfam" id="PF25858">
    <property type="entry name" value="DUF7958"/>
    <property type="match status" value="1"/>
</dbReference>
<evidence type="ECO:0000313" key="2">
    <source>
        <dbReference type="Proteomes" id="UP001597052"/>
    </source>
</evidence>
<sequence length="317" mass="36238">MQATIPGENEEGIGVDVIDNNGFKHEITFEKGSYEIVYHQCDEYADNPNDRTHTENEYNEQARRFARYYVFQERGYDTLPPQENPVRIEAARRALKRLSTSTFESMFADLYQQFTSDFDPTSEGVVDLPSDVADEDLVVYQRDLYLGFEPDNIEFADEVRRLAEEYSVDLTAPATESSAEAWRQFGQTAAEVAVDSEDSLLSGMELTAVSGIHLVYPDTSKTEQRVPAETPLAREPDARIELPSVDPGSLDRFQAFLAFHLRCQIRDLFIGMGVEPPEAFRVRGPGRYSSTMRYRLLDMYDEYYHLDDPALDRWAEA</sequence>
<dbReference type="Proteomes" id="UP001597052">
    <property type="component" value="Unassembled WGS sequence"/>
</dbReference>
<protein>
    <submittedName>
        <fullName evidence="1">Uncharacterized protein</fullName>
    </submittedName>
</protein>